<evidence type="ECO:0000313" key="7">
    <source>
        <dbReference type="EMBL" id="MCY1009320.1"/>
    </source>
</evidence>
<keyword evidence="2" id="KW-0997">Cell inner membrane</keyword>
<dbReference type="PANTHER" id="PTHR34990">
    <property type="entry name" value="UDP-2,3-DIACYLGLUCOSAMINE HYDROLASE-RELATED"/>
    <property type="match status" value="1"/>
</dbReference>
<evidence type="ECO:0000256" key="3">
    <source>
        <dbReference type="ARBA" id="ARBA00022723"/>
    </source>
</evidence>
<dbReference type="RefSeq" id="WP_267771981.1">
    <property type="nucleotide sequence ID" value="NZ_JAPNKE010000002.1"/>
</dbReference>
<dbReference type="InterPro" id="IPR043461">
    <property type="entry name" value="LpxH-like"/>
</dbReference>
<evidence type="ECO:0000256" key="4">
    <source>
        <dbReference type="ARBA" id="ARBA00023136"/>
    </source>
</evidence>
<protein>
    <submittedName>
        <fullName evidence="7">Metallophosphoesterase</fullName>
    </submittedName>
</protein>
<dbReference type="EMBL" id="JAPNKE010000002">
    <property type="protein sequence ID" value="MCY1009320.1"/>
    <property type="molecule type" value="Genomic_DNA"/>
</dbReference>
<dbReference type="Proteomes" id="UP001150924">
    <property type="component" value="Unassembled WGS sequence"/>
</dbReference>
<keyword evidence="3" id="KW-0479">Metal-binding</keyword>
<comment type="caution">
    <text evidence="7">The sequence shown here is derived from an EMBL/GenBank/DDBJ whole genome shotgun (WGS) entry which is preliminary data.</text>
</comment>
<evidence type="ECO:0000256" key="5">
    <source>
        <dbReference type="ARBA" id="ARBA00023211"/>
    </source>
</evidence>
<dbReference type="GO" id="GO:0046872">
    <property type="term" value="F:metal ion binding"/>
    <property type="evidence" value="ECO:0007669"/>
    <property type="project" value="UniProtKB-KW"/>
</dbReference>
<dbReference type="PANTHER" id="PTHR34990:SF2">
    <property type="entry name" value="BLL8164 PROTEIN"/>
    <property type="match status" value="1"/>
</dbReference>
<evidence type="ECO:0000259" key="6">
    <source>
        <dbReference type="Pfam" id="PF00149"/>
    </source>
</evidence>
<keyword evidence="4" id="KW-0472">Membrane</keyword>
<dbReference type="SUPFAM" id="SSF56300">
    <property type="entry name" value="Metallo-dependent phosphatases"/>
    <property type="match status" value="1"/>
</dbReference>
<dbReference type="InterPro" id="IPR029052">
    <property type="entry name" value="Metallo-depent_PP-like"/>
</dbReference>
<sequence length="443" mass="48309">MTERLIVVSDLHLAIPGALNNFHAGAALAAFFVEQARRDTTLMLAGDVFDFLQVEGRSATLDGNSIPGLVEATFAAVAAETWGRDLFQALGDIVRAGGRCIVLPGNHDPEAAHPAFITQLRRRTGLAPDDQGLAVHVDGPWRTQLGRWEVVVSHGHRADVWNDIDPAAMRAVLAGGTLLLPAGSRLVLQVLNAFKQARDEAGELRFPFVDLLKPEVPAVPLLLLYLDRELAMQYLPAALGLRAEVLARSLVRALNGPTLGKDRPAAGSSPEDEMGEALARTYTDGQRRNPPRCADELLAWLKGGHAGVREGTLAVHGGMRARVLRAFLWLASRDGRFFIRSHCSKEDRAILAEHIPPGAPPRLVIAGHTHAAREVWQGPDHAYLNTGTWTDLLALPARVDDAALRQWIDALEHRTVPRVRHLTYAEVTPTTAELREYMGHALT</sequence>
<keyword evidence="1" id="KW-1003">Cell membrane</keyword>
<dbReference type="GO" id="GO:0016020">
    <property type="term" value="C:membrane"/>
    <property type="evidence" value="ECO:0007669"/>
    <property type="project" value="GOC"/>
</dbReference>
<dbReference type="GO" id="GO:0009245">
    <property type="term" value="P:lipid A biosynthetic process"/>
    <property type="evidence" value="ECO:0007669"/>
    <property type="project" value="TreeGrafter"/>
</dbReference>
<feature type="domain" description="Calcineurin-like phosphoesterase" evidence="6">
    <location>
        <begin position="4"/>
        <end position="156"/>
    </location>
</feature>
<keyword evidence="8" id="KW-1185">Reference proteome</keyword>
<evidence type="ECO:0000313" key="8">
    <source>
        <dbReference type="Proteomes" id="UP001150924"/>
    </source>
</evidence>
<proteinExistence type="predicted"/>
<gene>
    <name evidence="7" type="ORF">OV079_27900</name>
</gene>
<evidence type="ECO:0000256" key="2">
    <source>
        <dbReference type="ARBA" id="ARBA00022519"/>
    </source>
</evidence>
<dbReference type="GO" id="GO:0008758">
    <property type="term" value="F:UDP-2,3-diacylglucosamine hydrolase activity"/>
    <property type="evidence" value="ECO:0007669"/>
    <property type="project" value="TreeGrafter"/>
</dbReference>
<dbReference type="AlphaFoldDB" id="A0A9X3ET16"/>
<accession>A0A9X3ET16</accession>
<organism evidence="7 8">
    <name type="scientific">Nannocystis pusilla</name>
    <dbReference type="NCBI Taxonomy" id="889268"/>
    <lineage>
        <taxon>Bacteria</taxon>
        <taxon>Pseudomonadati</taxon>
        <taxon>Myxococcota</taxon>
        <taxon>Polyangia</taxon>
        <taxon>Nannocystales</taxon>
        <taxon>Nannocystaceae</taxon>
        <taxon>Nannocystis</taxon>
    </lineage>
</organism>
<reference evidence="7" key="1">
    <citation type="submission" date="2022-11" db="EMBL/GenBank/DDBJ databases">
        <title>Minimal conservation of predation-associated metabolite biosynthetic gene clusters underscores biosynthetic potential of Myxococcota including descriptions for ten novel species: Archangium lansinium sp. nov., Myxococcus landrumus sp. nov., Nannocystis bai.</title>
        <authorList>
            <person name="Ahearne A."/>
            <person name="Stevens C."/>
            <person name="Phillips K."/>
        </authorList>
    </citation>
    <scope>NUCLEOTIDE SEQUENCE</scope>
    <source>
        <strain evidence="7">Na p29</strain>
    </source>
</reference>
<dbReference type="Pfam" id="PF00149">
    <property type="entry name" value="Metallophos"/>
    <property type="match status" value="1"/>
</dbReference>
<name>A0A9X3ET16_9BACT</name>
<keyword evidence="5" id="KW-0464">Manganese</keyword>
<dbReference type="InterPro" id="IPR004843">
    <property type="entry name" value="Calcineurin-like_PHP"/>
</dbReference>
<evidence type="ECO:0000256" key="1">
    <source>
        <dbReference type="ARBA" id="ARBA00022475"/>
    </source>
</evidence>